<dbReference type="RefSeq" id="WP_100897748.1">
    <property type="nucleotide sequence ID" value="NZ_CAWNNC010000001.1"/>
</dbReference>
<dbReference type="GO" id="GO:0015074">
    <property type="term" value="P:DNA integration"/>
    <property type="evidence" value="ECO:0007669"/>
    <property type="project" value="InterPro"/>
</dbReference>
<dbReference type="GO" id="GO:0003677">
    <property type="term" value="F:DNA binding"/>
    <property type="evidence" value="ECO:0007669"/>
    <property type="project" value="UniProtKB-UniRule"/>
</dbReference>
<evidence type="ECO:0000256" key="3">
    <source>
        <dbReference type="ARBA" id="ARBA00023172"/>
    </source>
</evidence>
<name>A0A2K8SJF6_9NOSO</name>
<dbReference type="PROSITE" id="PS51898">
    <property type="entry name" value="TYR_RECOMBINASE"/>
    <property type="match status" value="1"/>
</dbReference>
<evidence type="ECO:0000313" key="7">
    <source>
        <dbReference type="EMBL" id="AUB35579.1"/>
    </source>
</evidence>
<dbReference type="InterPro" id="IPR050090">
    <property type="entry name" value="Tyrosine_recombinase_XerCD"/>
</dbReference>
<dbReference type="InterPro" id="IPR002104">
    <property type="entry name" value="Integrase_catalytic"/>
</dbReference>
<dbReference type="PROSITE" id="PS51900">
    <property type="entry name" value="CB"/>
    <property type="match status" value="1"/>
</dbReference>
<organism evidence="7 8">
    <name type="scientific">Nostoc flagelliforme CCNUN1</name>
    <dbReference type="NCBI Taxonomy" id="2038116"/>
    <lineage>
        <taxon>Bacteria</taxon>
        <taxon>Bacillati</taxon>
        <taxon>Cyanobacteriota</taxon>
        <taxon>Cyanophyceae</taxon>
        <taxon>Nostocales</taxon>
        <taxon>Nostocaceae</taxon>
        <taxon>Nostoc</taxon>
    </lineage>
</organism>
<dbReference type="CDD" id="cd00397">
    <property type="entry name" value="DNA_BRE_C"/>
    <property type="match status" value="1"/>
</dbReference>
<dbReference type="EMBL" id="CP024785">
    <property type="protein sequence ID" value="AUB35579.1"/>
    <property type="molecule type" value="Genomic_DNA"/>
</dbReference>
<protein>
    <submittedName>
        <fullName evidence="7">XerD, integrase/recombinase XerD</fullName>
    </submittedName>
</protein>
<comment type="similarity">
    <text evidence="1">Belongs to the 'phage' integrase family.</text>
</comment>
<dbReference type="InterPro" id="IPR044068">
    <property type="entry name" value="CB"/>
</dbReference>
<evidence type="ECO:0000313" key="8">
    <source>
        <dbReference type="Proteomes" id="UP000232003"/>
    </source>
</evidence>
<dbReference type="AlphaFoldDB" id="A0A2K8SJF6"/>
<dbReference type="PANTHER" id="PTHR30349:SF41">
    <property type="entry name" value="INTEGRASE_RECOMBINASE PROTEIN MJ0367-RELATED"/>
    <property type="match status" value="1"/>
</dbReference>
<proteinExistence type="inferred from homology"/>
<evidence type="ECO:0000256" key="4">
    <source>
        <dbReference type="PROSITE-ProRule" id="PRU01248"/>
    </source>
</evidence>
<dbReference type="InterPro" id="IPR010998">
    <property type="entry name" value="Integrase_recombinase_N"/>
</dbReference>
<keyword evidence="2 4" id="KW-0238">DNA-binding</keyword>
<evidence type="ECO:0000256" key="1">
    <source>
        <dbReference type="ARBA" id="ARBA00008857"/>
    </source>
</evidence>
<sequence length="386" mass="44703">MKRPNLVVVHRTEITSACIPLSEKLADHHAILQGYLDTHVTRNHSKRTIDSEQQFLKGWFEGFMVQDDQHPDGERSLMIWEAMTPVLGRQRIIEFSKGLITSEFKPRTVNTYLGKLRRLFQYVLDNPYIPGNEVQLIITKYGRIEQPVKEYDYPVHILDPEDEGFVLTGKQLTQFYDFIRKEYISHNPKKLTASRDYTMIVLAGESGLRANEILNLDALKPHRDIFYEHNCIQTRHGKGVKGSGKRIRKTIFTPLAQATLHVYEEQIRPNFPNAKSNPALFLSESGERISYQAMWRSLHVIVCEARKAGLELPHSLAWHSLRKSFATNFMEQNPDKIWVLMDMMGHRNPSTLHCYVKHSRSYYDRVIDSIVKNLGSSGTFMVVTKF</sequence>
<dbReference type="SUPFAM" id="SSF56349">
    <property type="entry name" value="DNA breaking-rejoining enzymes"/>
    <property type="match status" value="1"/>
</dbReference>
<dbReference type="OrthoDB" id="9801717at2"/>
<feature type="domain" description="Core-binding (CB)" evidence="6">
    <location>
        <begin position="26"/>
        <end position="124"/>
    </location>
</feature>
<keyword evidence="8" id="KW-1185">Reference proteome</keyword>
<gene>
    <name evidence="7" type="ORF">COO91_01469</name>
</gene>
<evidence type="ECO:0000259" key="6">
    <source>
        <dbReference type="PROSITE" id="PS51900"/>
    </source>
</evidence>
<dbReference type="GO" id="GO:0006310">
    <property type="term" value="P:DNA recombination"/>
    <property type="evidence" value="ECO:0007669"/>
    <property type="project" value="UniProtKB-KW"/>
</dbReference>
<dbReference type="KEGG" id="nfl:COO91_01469"/>
<reference evidence="7 8" key="1">
    <citation type="submission" date="2017-11" db="EMBL/GenBank/DDBJ databases">
        <title>Complete genome of a free-living desiccation-tolerant cyanobacterium and its photosynthetic adaptation to extreme terrestrial habitat.</title>
        <authorList>
            <person name="Shang J."/>
        </authorList>
    </citation>
    <scope>NUCLEOTIDE SEQUENCE [LARGE SCALE GENOMIC DNA]</scope>
    <source>
        <strain evidence="7 8">CCNUN1</strain>
    </source>
</reference>
<dbReference type="InterPro" id="IPR011010">
    <property type="entry name" value="DNA_brk_join_enz"/>
</dbReference>
<dbReference type="PANTHER" id="PTHR30349">
    <property type="entry name" value="PHAGE INTEGRASE-RELATED"/>
    <property type="match status" value="1"/>
</dbReference>
<dbReference type="Gene3D" id="1.10.150.130">
    <property type="match status" value="1"/>
</dbReference>
<feature type="domain" description="Tyr recombinase" evidence="5">
    <location>
        <begin position="162"/>
        <end position="368"/>
    </location>
</feature>
<dbReference type="Pfam" id="PF00589">
    <property type="entry name" value="Phage_integrase"/>
    <property type="match status" value="1"/>
</dbReference>
<accession>A0A2K8SJF6</accession>
<keyword evidence="3" id="KW-0233">DNA recombination</keyword>
<dbReference type="Gene3D" id="1.10.443.10">
    <property type="entry name" value="Intergrase catalytic core"/>
    <property type="match status" value="1"/>
</dbReference>
<dbReference type="InterPro" id="IPR013762">
    <property type="entry name" value="Integrase-like_cat_sf"/>
</dbReference>
<evidence type="ECO:0000259" key="5">
    <source>
        <dbReference type="PROSITE" id="PS51898"/>
    </source>
</evidence>
<dbReference type="Proteomes" id="UP000232003">
    <property type="component" value="Chromosome"/>
</dbReference>
<evidence type="ECO:0000256" key="2">
    <source>
        <dbReference type="ARBA" id="ARBA00023125"/>
    </source>
</evidence>